<dbReference type="EMBL" id="CAKLBY020000070">
    <property type="protein sequence ID" value="CAK7923815.1"/>
    <property type="molecule type" value="Genomic_DNA"/>
</dbReference>
<dbReference type="AlphaFoldDB" id="A0AAV1TN41"/>
<proteinExistence type="predicted"/>
<accession>A0AAV1TN41</accession>
<gene>
    <name evidence="1" type="ORF">PM001_LOCUS8965</name>
</gene>
<evidence type="ECO:0000313" key="1">
    <source>
        <dbReference type="EMBL" id="CAK7923815.1"/>
    </source>
</evidence>
<organism evidence="1 2">
    <name type="scientific">Peronospora matthiolae</name>
    <dbReference type="NCBI Taxonomy" id="2874970"/>
    <lineage>
        <taxon>Eukaryota</taxon>
        <taxon>Sar</taxon>
        <taxon>Stramenopiles</taxon>
        <taxon>Oomycota</taxon>
        <taxon>Peronosporomycetes</taxon>
        <taxon>Peronosporales</taxon>
        <taxon>Peronosporaceae</taxon>
        <taxon>Peronospora</taxon>
    </lineage>
</organism>
<dbReference type="Proteomes" id="UP001162060">
    <property type="component" value="Unassembled WGS sequence"/>
</dbReference>
<sequence>MAFVGSVSGISLAITVPGLFPYEVARGYLVSAGWLLFEEEVRTPDALFE</sequence>
<reference evidence="1" key="1">
    <citation type="submission" date="2024-01" db="EMBL/GenBank/DDBJ databases">
        <authorList>
            <person name="Webb A."/>
        </authorList>
    </citation>
    <scope>NUCLEOTIDE SEQUENCE</scope>
    <source>
        <strain evidence="1">Pm1</strain>
    </source>
</reference>
<comment type="caution">
    <text evidence="1">The sequence shown here is derived from an EMBL/GenBank/DDBJ whole genome shotgun (WGS) entry which is preliminary data.</text>
</comment>
<protein>
    <submittedName>
        <fullName evidence="1">Uncharacterized protein</fullName>
    </submittedName>
</protein>
<evidence type="ECO:0000313" key="2">
    <source>
        <dbReference type="Proteomes" id="UP001162060"/>
    </source>
</evidence>
<name>A0AAV1TN41_9STRA</name>